<dbReference type="Ensembl" id="ENSPCLT00000010438.1">
    <property type="protein sequence ID" value="ENSPCLP00000007598.1"/>
    <property type="gene ID" value="ENSPCLG00000006353.1"/>
</dbReference>
<reference evidence="1" key="1">
    <citation type="submission" date="2025-08" db="UniProtKB">
        <authorList>
            <consortium name="Ensembl"/>
        </authorList>
    </citation>
    <scope>IDENTIFICATION</scope>
</reference>
<sequence length="67" mass="7675">LLFKDMLILACDVEGKFNLSFGQGNGSHKFCGSFQACSLQFFKLLNYTKIIFCLHKVLFINQRSTLH</sequence>
<accession>A0A669PMP1</accession>
<keyword evidence="2" id="KW-1185">Reference proteome</keyword>
<organism evidence="1 2">
    <name type="scientific">Phasianus colchicus</name>
    <name type="common">Common pheasant</name>
    <dbReference type="NCBI Taxonomy" id="9054"/>
    <lineage>
        <taxon>Eukaryota</taxon>
        <taxon>Metazoa</taxon>
        <taxon>Chordata</taxon>
        <taxon>Craniata</taxon>
        <taxon>Vertebrata</taxon>
        <taxon>Euteleostomi</taxon>
        <taxon>Archelosauria</taxon>
        <taxon>Archosauria</taxon>
        <taxon>Dinosauria</taxon>
        <taxon>Saurischia</taxon>
        <taxon>Theropoda</taxon>
        <taxon>Coelurosauria</taxon>
        <taxon>Aves</taxon>
        <taxon>Neognathae</taxon>
        <taxon>Galloanserae</taxon>
        <taxon>Galliformes</taxon>
        <taxon>Phasianidae</taxon>
        <taxon>Phasianinae</taxon>
        <taxon>Phasianus</taxon>
    </lineage>
</organism>
<name>A0A669PMP1_PHACC</name>
<dbReference type="Proteomes" id="UP000472261">
    <property type="component" value="Unplaced"/>
</dbReference>
<evidence type="ECO:0000313" key="2">
    <source>
        <dbReference type="Proteomes" id="UP000472261"/>
    </source>
</evidence>
<reference evidence="1" key="2">
    <citation type="submission" date="2025-09" db="UniProtKB">
        <authorList>
            <consortium name="Ensembl"/>
        </authorList>
    </citation>
    <scope>IDENTIFICATION</scope>
</reference>
<evidence type="ECO:0000313" key="1">
    <source>
        <dbReference type="Ensembl" id="ENSPCLP00000007598.1"/>
    </source>
</evidence>
<proteinExistence type="predicted"/>
<protein>
    <submittedName>
        <fullName evidence="1">Uncharacterized protein</fullName>
    </submittedName>
</protein>
<dbReference type="AlphaFoldDB" id="A0A669PMP1"/>